<dbReference type="Proteomes" id="UP000447434">
    <property type="component" value="Chromosome 4"/>
</dbReference>
<evidence type="ECO:0000256" key="1">
    <source>
        <dbReference type="SAM" id="MobiDB-lite"/>
    </source>
</evidence>
<evidence type="ECO:0000313" key="3">
    <source>
        <dbReference type="EMBL" id="KAE9615240.1"/>
    </source>
</evidence>
<dbReference type="PANTHER" id="PTHR33179">
    <property type="entry name" value="VQ MOTIF-CONTAINING PROTEIN"/>
    <property type="match status" value="1"/>
</dbReference>
<keyword evidence="4" id="KW-1185">Reference proteome</keyword>
<accession>A0A6A4QMS7</accession>
<feature type="compositionally biased region" description="Polar residues" evidence="1">
    <location>
        <begin position="130"/>
        <end position="140"/>
    </location>
</feature>
<dbReference type="InterPro" id="IPR008889">
    <property type="entry name" value="VQ"/>
</dbReference>
<dbReference type="Pfam" id="PF05678">
    <property type="entry name" value="VQ"/>
    <property type="match status" value="1"/>
</dbReference>
<dbReference type="AlphaFoldDB" id="A0A6A4QMS7"/>
<proteinExistence type="predicted"/>
<dbReference type="OrthoDB" id="780193at2759"/>
<gene>
    <name evidence="3" type="ORF">Lalb_Chr04g0253171</name>
</gene>
<evidence type="ECO:0000259" key="2">
    <source>
        <dbReference type="Pfam" id="PF05678"/>
    </source>
</evidence>
<dbReference type="EMBL" id="WOCE01000004">
    <property type="protein sequence ID" value="KAE9615240.1"/>
    <property type="molecule type" value="Genomic_DNA"/>
</dbReference>
<sequence length="397" mass="43460">MNSGNSGSISSSGDEEYDSRVDHTTLLTSTFPNHPPTQFAQSSSFHTHHHYNPSLFDLSSSYLNSLSQSQPNTNLNSFLNLDTTTSASQGKRSEPNCTDPTNLQGVNQCLFPQPHGLGHDDNNARVFSVSSSVPTNNAARNSKKRTRASRRAPTTVLTTDTSNFRAMVQEFTGIPAPPFSGSSSYSLTRRLDLLPVSSSSLRTSASHHLDTTPSFNPFRPLPQKLHHQQNPLPSTLLHNNNMVDAIASSSTNNNNNFINYPLPPPDLGLSYHNHSQNIMLTIQQNHPNIHPLHPLGNHVLSGFHVKPRTSLSVQSLEELGMNHRQVNNADLVGSGVSVPQGHGHVSSNHANEDRREMNFSKASVASRSLNHEMTLENNSTSITRVEGNVDSWICSSD</sequence>
<feature type="domain" description="VQ" evidence="2">
    <location>
        <begin position="151"/>
        <end position="178"/>
    </location>
</feature>
<dbReference type="PANTHER" id="PTHR33179:SF80">
    <property type="entry name" value="VQ MOTIF PROTEIN"/>
    <property type="match status" value="1"/>
</dbReference>
<feature type="compositionally biased region" description="Basic residues" evidence="1">
    <location>
        <begin position="141"/>
        <end position="150"/>
    </location>
</feature>
<dbReference type="InterPro" id="IPR039609">
    <property type="entry name" value="VQ_15/22"/>
</dbReference>
<organism evidence="3 4">
    <name type="scientific">Lupinus albus</name>
    <name type="common">White lupine</name>
    <name type="synonym">Lupinus termis</name>
    <dbReference type="NCBI Taxonomy" id="3870"/>
    <lineage>
        <taxon>Eukaryota</taxon>
        <taxon>Viridiplantae</taxon>
        <taxon>Streptophyta</taxon>
        <taxon>Embryophyta</taxon>
        <taxon>Tracheophyta</taxon>
        <taxon>Spermatophyta</taxon>
        <taxon>Magnoliopsida</taxon>
        <taxon>eudicotyledons</taxon>
        <taxon>Gunneridae</taxon>
        <taxon>Pentapetalae</taxon>
        <taxon>rosids</taxon>
        <taxon>fabids</taxon>
        <taxon>Fabales</taxon>
        <taxon>Fabaceae</taxon>
        <taxon>Papilionoideae</taxon>
        <taxon>50 kb inversion clade</taxon>
        <taxon>genistoids sensu lato</taxon>
        <taxon>core genistoids</taxon>
        <taxon>Genisteae</taxon>
        <taxon>Lupinus</taxon>
    </lineage>
</organism>
<protein>
    <recommendedName>
        <fullName evidence="2">VQ domain-containing protein</fullName>
    </recommendedName>
</protein>
<comment type="caution">
    <text evidence="3">The sequence shown here is derived from an EMBL/GenBank/DDBJ whole genome shotgun (WGS) entry which is preliminary data.</text>
</comment>
<name>A0A6A4QMS7_LUPAL</name>
<feature type="region of interest" description="Disordered" evidence="1">
    <location>
        <begin position="26"/>
        <end position="45"/>
    </location>
</feature>
<evidence type="ECO:0000313" key="4">
    <source>
        <dbReference type="Proteomes" id="UP000447434"/>
    </source>
</evidence>
<reference evidence="4" key="1">
    <citation type="journal article" date="2020" name="Nat. Commun.">
        <title>Genome sequence of the cluster root forming white lupin.</title>
        <authorList>
            <person name="Hufnagel B."/>
            <person name="Marques A."/>
            <person name="Soriano A."/>
            <person name="Marques L."/>
            <person name="Divol F."/>
            <person name="Doumas P."/>
            <person name="Sallet E."/>
            <person name="Mancinotti D."/>
            <person name="Carrere S."/>
            <person name="Marande W."/>
            <person name="Arribat S."/>
            <person name="Keller J."/>
            <person name="Huneau C."/>
            <person name="Blein T."/>
            <person name="Aime D."/>
            <person name="Laguerre M."/>
            <person name="Taylor J."/>
            <person name="Schubert V."/>
            <person name="Nelson M."/>
            <person name="Geu-Flores F."/>
            <person name="Crespi M."/>
            <person name="Gallardo-Guerrero K."/>
            <person name="Delaux P.-M."/>
            <person name="Salse J."/>
            <person name="Berges H."/>
            <person name="Guyot R."/>
            <person name="Gouzy J."/>
            <person name="Peret B."/>
        </authorList>
    </citation>
    <scope>NUCLEOTIDE SEQUENCE [LARGE SCALE GENOMIC DNA]</scope>
    <source>
        <strain evidence="4">cv. Amiga</strain>
    </source>
</reference>
<feature type="region of interest" description="Disordered" evidence="1">
    <location>
        <begin position="130"/>
        <end position="154"/>
    </location>
</feature>